<evidence type="ECO:0000256" key="1">
    <source>
        <dbReference type="SAM" id="MobiDB-lite"/>
    </source>
</evidence>
<dbReference type="AlphaFoldDB" id="A0A0N1NXX3"/>
<dbReference type="EMBL" id="LFJN01000016">
    <property type="protein sequence ID" value="KPI39186.1"/>
    <property type="molecule type" value="Genomic_DNA"/>
</dbReference>
<proteinExistence type="predicted"/>
<feature type="region of interest" description="Disordered" evidence="1">
    <location>
        <begin position="1"/>
        <end position="51"/>
    </location>
</feature>
<name>A0A0N1NXX3_9EURO</name>
<dbReference type="GeneID" id="28736461"/>
<evidence type="ECO:0000313" key="3">
    <source>
        <dbReference type="Proteomes" id="UP000038010"/>
    </source>
</evidence>
<accession>A0A0N1NXX3</accession>
<protein>
    <submittedName>
        <fullName evidence="2">Uncharacterized protein</fullName>
    </submittedName>
</protein>
<feature type="non-terminal residue" evidence="2">
    <location>
        <position position="51"/>
    </location>
</feature>
<feature type="compositionally biased region" description="Acidic residues" evidence="1">
    <location>
        <begin position="27"/>
        <end position="43"/>
    </location>
</feature>
<feature type="compositionally biased region" description="Basic and acidic residues" evidence="1">
    <location>
        <begin position="16"/>
        <end position="26"/>
    </location>
</feature>
<dbReference type="RefSeq" id="XP_017999149.1">
    <property type="nucleotide sequence ID" value="XM_018144581.1"/>
</dbReference>
<comment type="caution">
    <text evidence="2">The sequence shown here is derived from an EMBL/GenBank/DDBJ whole genome shotgun (WGS) entry which is preliminary data.</text>
</comment>
<keyword evidence="3" id="KW-1185">Reference proteome</keyword>
<evidence type="ECO:0000313" key="2">
    <source>
        <dbReference type="EMBL" id="KPI39186.1"/>
    </source>
</evidence>
<dbReference type="Proteomes" id="UP000038010">
    <property type="component" value="Unassembled WGS sequence"/>
</dbReference>
<sequence length="51" mass="5793">MMDSDDDDIYPTNEPVADRQAIKTEPDLDEEAEEGEDDSDEDINFITDAKE</sequence>
<gene>
    <name evidence="2" type="ORF">AB675_4442</name>
</gene>
<organism evidence="2 3">
    <name type="scientific">Cyphellophora attinorum</name>
    <dbReference type="NCBI Taxonomy" id="1664694"/>
    <lineage>
        <taxon>Eukaryota</taxon>
        <taxon>Fungi</taxon>
        <taxon>Dikarya</taxon>
        <taxon>Ascomycota</taxon>
        <taxon>Pezizomycotina</taxon>
        <taxon>Eurotiomycetes</taxon>
        <taxon>Chaetothyriomycetidae</taxon>
        <taxon>Chaetothyriales</taxon>
        <taxon>Cyphellophoraceae</taxon>
        <taxon>Cyphellophora</taxon>
    </lineage>
</organism>
<dbReference type="VEuPathDB" id="FungiDB:AB675_4442"/>
<reference evidence="2 3" key="1">
    <citation type="submission" date="2015-06" db="EMBL/GenBank/DDBJ databases">
        <title>Draft genome of the ant-associated black yeast Phialophora attae CBS 131958.</title>
        <authorList>
            <person name="Moreno L.F."/>
            <person name="Stielow B.J."/>
            <person name="de Hoog S."/>
            <person name="Vicente V.A."/>
            <person name="Weiss V.A."/>
            <person name="de Vries M."/>
            <person name="Cruz L.M."/>
            <person name="Souza E.M."/>
        </authorList>
    </citation>
    <scope>NUCLEOTIDE SEQUENCE [LARGE SCALE GENOMIC DNA]</scope>
    <source>
        <strain evidence="2 3">CBS 131958</strain>
    </source>
</reference>